<feature type="region of interest" description="Disordered" evidence="1">
    <location>
        <begin position="361"/>
        <end position="380"/>
    </location>
</feature>
<evidence type="ECO:0000256" key="1">
    <source>
        <dbReference type="SAM" id="MobiDB-lite"/>
    </source>
</evidence>
<dbReference type="EMBL" id="LT554584">
    <property type="protein sequence ID" value="SAM06317.1"/>
    <property type="molecule type" value="Genomic_DNA"/>
</dbReference>
<dbReference type="AlphaFoldDB" id="A0A168R970"/>
<dbReference type="OrthoDB" id="1684102at2759"/>
<accession>A0A168R970</accession>
<gene>
    <name evidence="2" type="primary">ABSGL_12205.1 scaffold 12718</name>
</gene>
<evidence type="ECO:0008006" key="4">
    <source>
        <dbReference type="Google" id="ProtNLM"/>
    </source>
</evidence>
<keyword evidence="3" id="KW-1185">Reference proteome</keyword>
<dbReference type="InParanoid" id="A0A168R970"/>
<reference evidence="2" key="1">
    <citation type="submission" date="2016-04" db="EMBL/GenBank/DDBJ databases">
        <authorList>
            <person name="Evans L.H."/>
            <person name="Alamgir A."/>
            <person name="Owens N."/>
            <person name="Weber N.D."/>
            <person name="Virtaneva K."/>
            <person name="Barbian K."/>
            <person name="Babar A."/>
            <person name="Rosenke K."/>
        </authorList>
    </citation>
    <scope>NUCLEOTIDE SEQUENCE [LARGE SCALE GENOMIC DNA]</scope>
    <source>
        <strain evidence="2">CBS 101.48</strain>
    </source>
</reference>
<evidence type="ECO:0000313" key="3">
    <source>
        <dbReference type="Proteomes" id="UP000078561"/>
    </source>
</evidence>
<name>A0A168R970_ABSGL</name>
<sequence>MVQPFVWLSSHQRYVALAFTLFTLLVYFQALPYLPSFHGTGDGTRHGNHVQGMDHLPEDSNYRLQDIEAVLSSHERPIQKSIFTKEMFTDTSNLSSEGELKPLTAIILKKSTQTHALKHLVEQLLDYPFFREIIIYNTDPVHPLQKGLSAVDTSGNIRVHIVNAPKNDRLDSLSRYTLCASMASNEHCYFQDDIYDDVDGAPVLIKNVYLDTLYVNFLRYPSLIHANVQSSRFIDHYRWRFHNQEIKMHAGYSDLAFGAIVPRWKAQNFLTQLSKSGLGKERLYGADSYFSIWSNQYPWLLDNPLNDMDVNEASTNYEPDYIKRRDPIASPNVQEGDARRMIYDAARRLHRALHSDLSLNPKDYMDRAEEMPPMHQRDTR</sequence>
<feature type="compositionally biased region" description="Basic and acidic residues" evidence="1">
    <location>
        <begin position="363"/>
        <end position="380"/>
    </location>
</feature>
<organism evidence="2">
    <name type="scientific">Absidia glauca</name>
    <name type="common">Pin mould</name>
    <dbReference type="NCBI Taxonomy" id="4829"/>
    <lineage>
        <taxon>Eukaryota</taxon>
        <taxon>Fungi</taxon>
        <taxon>Fungi incertae sedis</taxon>
        <taxon>Mucoromycota</taxon>
        <taxon>Mucoromycotina</taxon>
        <taxon>Mucoromycetes</taxon>
        <taxon>Mucorales</taxon>
        <taxon>Cunninghamellaceae</taxon>
        <taxon>Absidia</taxon>
    </lineage>
</organism>
<protein>
    <recommendedName>
        <fullName evidence="4">Glycosyl transferase 64 domain-containing protein</fullName>
    </recommendedName>
</protein>
<dbReference type="Proteomes" id="UP000078561">
    <property type="component" value="Unassembled WGS sequence"/>
</dbReference>
<evidence type="ECO:0000313" key="2">
    <source>
        <dbReference type="EMBL" id="SAM06317.1"/>
    </source>
</evidence>
<proteinExistence type="predicted"/>